<evidence type="ECO:0000313" key="1">
    <source>
        <dbReference type="EMBL" id="BAS01984.1"/>
    </source>
</evidence>
<proteinExistence type="predicted"/>
<organism evidence="1">
    <name type="scientific">Amorphochlora amoebiformis</name>
    <dbReference type="NCBI Taxonomy" id="1561963"/>
    <lineage>
        <taxon>Eukaryota</taxon>
        <taxon>Sar</taxon>
        <taxon>Rhizaria</taxon>
        <taxon>Cercozoa</taxon>
        <taxon>Chlorarachniophyceae</taxon>
        <taxon>Amorphochlora</taxon>
    </lineage>
</organism>
<protein>
    <submittedName>
        <fullName evidence="1">Pre-rRNA processing protein</fullName>
    </submittedName>
</protein>
<geneLocation type="nucleomorph" evidence="1"/>
<name>A0A0H5BR30_9EUKA</name>
<dbReference type="AlphaFoldDB" id="A0A0H5BR30"/>
<dbReference type="InterPro" id="IPR006984">
    <property type="entry name" value="Fcf1/UTP23"/>
</dbReference>
<dbReference type="Gene3D" id="3.40.50.1010">
    <property type="entry name" value="5'-nuclease"/>
    <property type="match status" value="1"/>
</dbReference>
<dbReference type="InterPro" id="IPR029060">
    <property type="entry name" value="PIN-like_dom_sf"/>
</dbReference>
<reference evidence="1" key="1">
    <citation type="journal article" date="2015" name="Genome Biol. Evol.">
        <title>Nucleomorph Genome Sequences of Two Chlorarachniophytes, Amorphochlora amoebiformis and Lotharella vacuolata.</title>
        <authorList>
            <person name="Suzuki S."/>
            <person name="Shirato S."/>
            <person name="Hirakawa Y."/>
            <person name="Ishida K."/>
        </authorList>
    </citation>
    <scope>NUCLEOTIDE SEQUENCE</scope>
    <source>
        <strain evidence="1">CCMP2058</strain>
    </source>
</reference>
<sequence>MFHCIIDSSAILYSIEKKIDIKYYITKHFNGKTIFYITNCIFYEASRVKYSKVLIENFIKLYKINLINCKHKYKYGDYCIRKTLNKISSLILLTNDTLLLKKIKKKHATLNFISLLK</sequence>
<dbReference type="SMR" id="A0A0H5BR30"/>
<dbReference type="SUPFAM" id="SSF88723">
    <property type="entry name" value="PIN domain-like"/>
    <property type="match status" value="1"/>
</dbReference>
<accession>A0A0H5BR30</accession>
<dbReference type="GO" id="GO:0032040">
    <property type="term" value="C:small-subunit processome"/>
    <property type="evidence" value="ECO:0007669"/>
    <property type="project" value="InterPro"/>
</dbReference>
<dbReference type="EMBL" id="AB996604">
    <property type="protein sequence ID" value="BAS01984.1"/>
    <property type="molecule type" value="Genomic_DNA"/>
</dbReference>
<gene>
    <name evidence="1" type="primary">fcf1</name>
</gene>
<dbReference type="Pfam" id="PF04900">
    <property type="entry name" value="Fcf1"/>
    <property type="match status" value="1"/>
</dbReference>
<keyword evidence="1" id="KW-0542">Nucleomorph</keyword>